<accession>W7X8N6</accession>
<dbReference type="InParanoid" id="W7X8N6"/>
<proteinExistence type="predicted"/>
<name>W7X8N6_TETTS</name>
<sequence length="186" mass="22780">MKCNNLSKYLFFYKIQKNFYYQLRISLLHKLKAEICLFVNKILVIEYFQLIKAEFPQIQIFKYCLGSLNSDDQAGKKNLNIEVQSGETINLSFIQRFKNYISVRSIRIVIKKQNTIDEEIIQNKFEKYQNQIIIYNIIIIKYIYRIQTKLIIRLLMLHIIFYYKYLRFLKIIIYYFFHHLRGIFPQ</sequence>
<organism evidence="2 3">
    <name type="scientific">Tetrahymena thermophila (strain SB210)</name>
    <dbReference type="NCBI Taxonomy" id="312017"/>
    <lineage>
        <taxon>Eukaryota</taxon>
        <taxon>Sar</taxon>
        <taxon>Alveolata</taxon>
        <taxon>Ciliophora</taxon>
        <taxon>Intramacronucleata</taxon>
        <taxon>Oligohymenophorea</taxon>
        <taxon>Hymenostomatida</taxon>
        <taxon>Tetrahymenina</taxon>
        <taxon>Tetrahymenidae</taxon>
        <taxon>Tetrahymena</taxon>
    </lineage>
</organism>
<evidence type="ECO:0000313" key="2">
    <source>
        <dbReference type="EMBL" id="EWS75730.1"/>
    </source>
</evidence>
<dbReference type="Proteomes" id="UP000009168">
    <property type="component" value="Unassembled WGS sequence"/>
</dbReference>
<dbReference type="KEGG" id="tet:TTHERM_000577279"/>
<gene>
    <name evidence="2" type="ORF">TTHERM_000577279</name>
</gene>
<evidence type="ECO:0000313" key="3">
    <source>
        <dbReference type="Proteomes" id="UP000009168"/>
    </source>
</evidence>
<keyword evidence="1 2" id="KW-0812">Transmembrane</keyword>
<reference evidence="3" key="1">
    <citation type="journal article" date="2006" name="PLoS Biol.">
        <title>Macronuclear genome sequence of the ciliate Tetrahymena thermophila, a model eukaryote.</title>
        <authorList>
            <person name="Eisen J.A."/>
            <person name="Coyne R.S."/>
            <person name="Wu M."/>
            <person name="Wu D."/>
            <person name="Thiagarajan M."/>
            <person name="Wortman J.R."/>
            <person name="Badger J.H."/>
            <person name="Ren Q."/>
            <person name="Amedeo P."/>
            <person name="Jones K.M."/>
            <person name="Tallon L.J."/>
            <person name="Delcher A.L."/>
            <person name="Salzberg S.L."/>
            <person name="Silva J.C."/>
            <person name="Haas B.J."/>
            <person name="Majoros W.H."/>
            <person name="Farzad M."/>
            <person name="Carlton J.M."/>
            <person name="Smith R.K. Jr."/>
            <person name="Garg J."/>
            <person name="Pearlman R.E."/>
            <person name="Karrer K.M."/>
            <person name="Sun L."/>
            <person name="Manning G."/>
            <person name="Elde N.C."/>
            <person name="Turkewitz A.P."/>
            <person name="Asai D.J."/>
            <person name="Wilkes D.E."/>
            <person name="Wang Y."/>
            <person name="Cai H."/>
            <person name="Collins K."/>
            <person name="Stewart B.A."/>
            <person name="Lee S.R."/>
            <person name="Wilamowska K."/>
            <person name="Weinberg Z."/>
            <person name="Ruzzo W.L."/>
            <person name="Wloga D."/>
            <person name="Gaertig J."/>
            <person name="Frankel J."/>
            <person name="Tsao C.-C."/>
            <person name="Gorovsky M.A."/>
            <person name="Keeling P.J."/>
            <person name="Waller R.F."/>
            <person name="Patron N.J."/>
            <person name="Cherry J.M."/>
            <person name="Stover N.A."/>
            <person name="Krieger C.J."/>
            <person name="del Toro C."/>
            <person name="Ryder H.F."/>
            <person name="Williamson S.C."/>
            <person name="Barbeau R.A."/>
            <person name="Hamilton E.P."/>
            <person name="Orias E."/>
        </authorList>
    </citation>
    <scope>NUCLEOTIDE SEQUENCE [LARGE SCALE GENOMIC DNA]</scope>
    <source>
        <strain evidence="3">SB210</strain>
    </source>
</reference>
<dbReference type="RefSeq" id="XP_012651652.1">
    <property type="nucleotide sequence ID" value="XM_012796198.1"/>
</dbReference>
<keyword evidence="1" id="KW-0472">Membrane</keyword>
<keyword evidence="3" id="KW-1185">Reference proteome</keyword>
<protein>
    <submittedName>
        <fullName evidence="2">Transmembrane protein, putative</fullName>
    </submittedName>
</protein>
<dbReference type="EMBL" id="GG662798">
    <property type="protein sequence ID" value="EWS75730.1"/>
    <property type="molecule type" value="Genomic_DNA"/>
</dbReference>
<dbReference type="GeneID" id="24439664"/>
<evidence type="ECO:0000256" key="1">
    <source>
        <dbReference type="SAM" id="Phobius"/>
    </source>
</evidence>
<dbReference type="AlphaFoldDB" id="W7X8N6"/>
<keyword evidence="1" id="KW-1133">Transmembrane helix</keyword>
<feature type="transmembrane region" description="Helical" evidence="1">
    <location>
        <begin position="150"/>
        <end position="177"/>
    </location>
</feature>